<evidence type="ECO:0000256" key="1">
    <source>
        <dbReference type="SAM" id="Phobius"/>
    </source>
</evidence>
<gene>
    <name evidence="2" type="ORF">QE152_g13308</name>
</gene>
<keyword evidence="1" id="KW-0472">Membrane</keyword>
<name>A0AAW1LDV5_POPJA</name>
<dbReference type="Proteomes" id="UP001458880">
    <property type="component" value="Unassembled WGS sequence"/>
</dbReference>
<dbReference type="AlphaFoldDB" id="A0AAW1LDV5"/>
<proteinExistence type="predicted"/>
<comment type="caution">
    <text evidence="2">The sequence shown here is derived from an EMBL/GenBank/DDBJ whole genome shotgun (WGS) entry which is preliminary data.</text>
</comment>
<organism evidence="2 3">
    <name type="scientific">Popillia japonica</name>
    <name type="common">Japanese beetle</name>
    <dbReference type="NCBI Taxonomy" id="7064"/>
    <lineage>
        <taxon>Eukaryota</taxon>
        <taxon>Metazoa</taxon>
        <taxon>Ecdysozoa</taxon>
        <taxon>Arthropoda</taxon>
        <taxon>Hexapoda</taxon>
        <taxon>Insecta</taxon>
        <taxon>Pterygota</taxon>
        <taxon>Neoptera</taxon>
        <taxon>Endopterygota</taxon>
        <taxon>Coleoptera</taxon>
        <taxon>Polyphaga</taxon>
        <taxon>Scarabaeiformia</taxon>
        <taxon>Scarabaeidae</taxon>
        <taxon>Rutelinae</taxon>
        <taxon>Popillia</taxon>
    </lineage>
</organism>
<keyword evidence="3" id="KW-1185">Reference proteome</keyword>
<evidence type="ECO:0000313" key="3">
    <source>
        <dbReference type="Proteomes" id="UP001458880"/>
    </source>
</evidence>
<accession>A0AAW1LDV5</accession>
<evidence type="ECO:0000313" key="2">
    <source>
        <dbReference type="EMBL" id="KAK9731849.1"/>
    </source>
</evidence>
<keyword evidence="1" id="KW-0812">Transmembrane</keyword>
<dbReference type="EMBL" id="JASPKY010000125">
    <property type="protein sequence ID" value="KAK9731849.1"/>
    <property type="molecule type" value="Genomic_DNA"/>
</dbReference>
<protein>
    <submittedName>
        <fullName evidence="2">Uncharacterized protein</fullName>
    </submittedName>
</protein>
<keyword evidence="1" id="KW-1133">Transmembrane helix</keyword>
<feature type="transmembrane region" description="Helical" evidence="1">
    <location>
        <begin position="42"/>
        <end position="61"/>
    </location>
</feature>
<reference evidence="2 3" key="1">
    <citation type="journal article" date="2024" name="BMC Genomics">
        <title>De novo assembly and annotation of Popillia japonica's genome with initial clues to its potential as an invasive pest.</title>
        <authorList>
            <person name="Cucini C."/>
            <person name="Boschi S."/>
            <person name="Funari R."/>
            <person name="Cardaioli E."/>
            <person name="Iannotti N."/>
            <person name="Marturano G."/>
            <person name="Paoli F."/>
            <person name="Bruttini M."/>
            <person name="Carapelli A."/>
            <person name="Frati F."/>
            <person name="Nardi F."/>
        </authorList>
    </citation>
    <scope>NUCLEOTIDE SEQUENCE [LARGE SCALE GENOMIC DNA]</scope>
    <source>
        <strain evidence="2">DMR45628</strain>
    </source>
</reference>
<sequence length="84" mass="10048">MPSLEINHPIEQSYDNAAEMAEAQTGHQPRYYKLSWSGLQEIYYSFLAFTMIFTMTFTKWLHRDDACNSYDDIYDDIYEMVTQR</sequence>